<dbReference type="HOGENOM" id="CLU_2571240_0_0_6"/>
<dbReference type="AlphaFoldDB" id="F3G8C2"/>
<dbReference type="EMBL" id="AEAI01000666">
    <property type="protein sequence ID" value="EGH43322.1"/>
    <property type="molecule type" value="Genomic_DNA"/>
</dbReference>
<dbReference type="BioCyc" id="PSYR629263:G11X0-2441-MONOMER"/>
<evidence type="ECO:0000313" key="2">
    <source>
        <dbReference type="Proteomes" id="UP000004986"/>
    </source>
</evidence>
<proteinExistence type="predicted"/>
<accession>F3G8C2</accession>
<name>F3G8C2_PSESJ</name>
<reference evidence="1 2" key="1">
    <citation type="journal article" date="2011" name="PLoS Pathog.">
        <title>Dynamic evolution of pathogenicity revealed by sequencing and comparative genomics of 19 Pseudomonas syringae isolates.</title>
        <authorList>
            <person name="Baltrus D.A."/>
            <person name="Nishimura M.T."/>
            <person name="Romanchuk A."/>
            <person name="Chang J.H."/>
            <person name="Mukhtar M.S."/>
            <person name="Cherkis K."/>
            <person name="Roach J."/>
            <person name="Grant S.R."/>
            <person name="Jones C.D."/>
            <person name="Dangl J.L."/>
        </authorList>
    </citation>
    <scope>NUCLEOTIDE SEQUENCE [LARGE SCALE GENOMIC DNA]</scope>
    <source>
        <strain evidence="1 2">1704B</strain>
    </source>
</reference>
<organism evidence="1 2">
    <name type="scientific">Pseudomonas syringae pv. pisi str. 1704B</name>
    <dbReference type="NCBI Taxonomy" id="629263"/>
    <lineage>
        <taxon>Bacteria</taxon>
        <taxon>Pseudomonadati</taxon>
        <taxon>Pseudomonadota</taxon>
        <taxon>Gammaproteobacteria</taxon>
        <taxon>Pseudomonadales</taxon>
        <taxon>Pseudomonadaceae</taxon>
        <taxon>Pseudomonas</taxon>
        <taxon>Pseudomonas syringae</taxon>
    </lineage>
</organism>
<keyword evidence="2" id="KW-1185">Reference proteome</keyword>
<comment type="caution">
    <text evidence="1">The sequence shown here is derived from an EMBL/GenBank/DDBJ whole genome shotgun (WGS) entry which is preliminary data.</text>
</comment>
<evidence type="ECO:0000313" key="1">
    <source>
        <dbReference type="EMBL" id="EGH43322.1"/>
    </source>
</evidence>
<gene>
    <name evidence="1" type="ORF">PSYPI_13381</name>
</gene>
<sequence length="81" mass="8525">MSTSCNAWRTIASSSALHGSSADSHGVAAQFDGIQYGHGVAGFSLLLDHRQQARHVPAAQRLKCLPAQADRAADRLLNAGQ</sequence>
<protein>
    <submittedName>
        <fullName evidence="1">Uncharacterized protein</fullName>
    </submittedName>
</protein>
<dbReference type="Proteomes" id="UP000004986">
    <property type="component" value="Unassembled WGS sequence"/>
</dbReference>